<organism evidence="6 7">
    <name type="scientific">Burkholderia cenocepacia</name>
    <dbReference type="NCBI Taxonomy" id="95486"/>
    <lineage>
        <taxon>Bacteria</taxon>
        <taxon>Pseudomonadati</taxon>
        <taxon>Pseudomonadota</taxon>
        <taxon>Betaproteobacteria</taxon>
        <taxon>Burkholderiales</taxon>
        <taxon>Burkholderiaceae</taxon>
        <taxon>Burkholderia</taxon>
        <taxon>Burkholderia cepacia complex</taxon>
    </lineage>
</organism>
<dbReference type="RefSeq" id="WP_126366720.1">
    <property type="nucleotide sequence ID" value="NZ_CP034547.1"/>
</dbReference>
<reference evidence="6 7" key="1">
    <citation type="submission" date="2018-12" db="EMBL/GenBank/DDBJ databases">
        <title>Cadmium resistance mechanism in endophytic bacteria Burkholderia cenocepacia YG-3.</title>
        <authorList>
            <person name="Zhang X."/>
            <person name="Wang X."/>
            <person name="Zhu Y."/>
        </authorList>
    </citation>
    <scope>NUCLEOTIDE SEQUENCE [LARGE SCALE GENOMIC DNA]</scope>
    <source>
        <strain evidence="6 7">YG-3</strain>
    </source>
</reference>
<keyword evidence="3" id="KW-0732">Signal</keyword>
<evidence type="ECO:0000256" key="4">
    <source>
        <dbReference type="SAM" id="MobiDB-lite"/>
    </source>
</evidence>
<dbReference type="EMBL" id="CP034547">
    <property type="protein sequence ID" value="AZQ54145.1"/>
    <property type="molecule type" value="Genomic_DNA"/>
</dbReference>
<evidence type="ECO:0000313" key="6">
    <source>
        <dbReference type="EMBL" id="AZQ54145.1"/>
    </source>
</evidence>
<evidence type="ECO:0000256" key="1">
    <source>
        <dbReference type="ARBA" id="ARBA00004613"/>
    </source>
</evidence>
<evidence type="ECO:0000313" key="7">
    <source>
        <dbReference type="Proteomes" id="UP000277191"/>
    </source>
</evidence>
<dbReference type="InterPro" id="IPR008638">
    <property type="entry name" value="FhaB/CdiA-like_TPS"/>
</dbReference>
<comment type="subcellular location">
    <subcellularLocation>
        <location evidence="1">Secreted</location>
    </subcellularLocation>
</comment>
<dbReference type="Pfam" id="PF18657">
    <property type="entry name" value="YDG"/>
    <property type="match status" value="7"/>
</dbReference>
<dbReference type="GO" id="GO:0005576">
    <property type="term" value="C:extracellular region"/>
    <property type="evidence" value="ECO:0007669"/>
    <property type="project" value="UniProtKB-SubCell"/>
</dbReference>
<dbReference type="NCBIfam" id="TIGR01901">
    <property type="entry name" value="adhes_NPXG"/>
    <property type="match status" value="1"/>
</dbReference>
<gene>
    <name evidence="6" type="ORF">D5R55_24635</name>
</gene>
<dbReference type="InterPro" id="IPR024973">
    <property type="entry name" value="ESPR"/>
</dbReference>
<dbReference type="InterPro" id="IPR050909">
    <property type="entry name" value="Bact_Autotransporter_VF"/>
</dbReference>
<accession>A0A3S9NEF2</accession>
<dbReference type="Proteomes" id="UP000277191">
    <property type="component" value="Chromosome 3"/>
</dbReference>
<sequence length="2049" mass="205930">MKKASMNHVYRLVWNAAIGAFVAVAENTNARGKRSARSAALLAALGVVAVADAAYAAPPLPTGGQIVAGQGSITQNGSSMTIIQNSGKMVTNWNGFDIGQGNSVTFAQPNSAAVSLNRVVGGNGASQILGNMNANGQVWLINPGGVVIGKGATINVAGLVASSANISDSDFLAGKTKFTGAMGTIVNQGKINSQGVVALIGQQVTNQGTINAKGVALAAGQDVNLDFNGDGLISVQVTKGALDALVSNEGQISADGSAVVLTARAADAAISSVVNNTGVIEARSLQSKNGRIVLDNDAVNGNTTVAGTLNVSSADGAGGNVVIEGKNIAIDNAAIKADGALGGGTIKIGGGLRGEDATVNNATTVATGRNVVLSADATQKGNGGTVAVWSDGTNAFAGEIFIRGGKNGGDGGFAEVSGKKGLSYTGVTHGLSTLGAAGTLLLDPDTIQIWGGEAPASASTNPADWAKTNTTGVLNIYESTLEAQEANVSLYANTLIHFNDLTKDANGNALTQVAHGATSTAAGYTTGDGKIKLQDGVSFNAVTGANNSFITFDNKNNTLEVSGAGSIYMEAGQYLGSGNPTGHIGNNTGNNPDTNQGVFNLVALGGRDANGKSTSTSAYGSSNWAGVNGTTPGAGTITLLGADGLAISGDLTTYCGYIYIHADSDHAGGGNLVVSSKIKTNGGDFNYAWGWNSGQTATFTYGSAVDLVCTDGSCSRQAGTFRAVPDAGGPGGTKPANKTILGGTLNVGGNVNTSGWEIHGGATIKTDKNSTVTLDSGTTLDSSVLDKTGARTSTTGLVGLEGGTIAISHTGVTGLPTTGLQLSSADKGTNIFVSNDQGVVLGDGTVKRDGSVTGNTTSSTFLSASDLAYLQQQGTPSLVIGSTDQLGTIEVGHKDGTSSPFTFNAAGQVGLIGGTAVVNGAVTNNTGSVLIQAADSVDHNTANVGSDANADQTATSTGRGNVVITSNGTVTAGTNAILAAATADHKSTDVQESQGGNFVNDRGSDAMTVGAGGRWLVYSTTPDKDVGRDLNVDFKIYEATYKESDGTYKNVNGKWVGTDVASLDDRGQPDLNGVVTDPVGNRADLVQILNGDQAGRNGYLYSRSAVLTGKLVGSVTKTYDGTTATQTNTTVVTDANGTQTGNTVTLGNVAVSGLVGIDGDRVPLAILNDANLANAQFSDKNAGTGKTITLSGVKLGVAQNQGSTNPDGSKVVQVYGYRLAEDTLSGDIGTITPKALTSATTVDGKVYDGNTATTAHTTVTGVIAGDNVTTTASGQFADKNAGVGKDVTVTTSLAGSDAGNYVLSSGSQNDTLHLTADITKRAITGTAAAQDKVYDGTNHADLTNVALDTARIVAGDNLSISGNTGSFSDKNVGTGKSVVGAGLSLAGADAQNYDLTTTVTGASITPKTITASATAENKVYDATTTATIGAITLNGIINGDNIASTATGATFADKNAGTGKVVHATGLGLTGNDASNYVLANDEVAHANIDRKVITATANAKDKTYDGNVTADLSNVKLVGVIGQDVVAADGTTGKFDTKNVGKSKSVNGEGLSLVGDDSGNYVLDTKHAVATADITPKSITVTATASDKVYDGNTVAVLNNAHANDVVAGDDLRVAGTIGTFSDKNAGKGKSVNGSGLTLAGEDAQNYVFDNTAEVGKAAITPKTIEASAKADNKVYDGNTIAHLSDVKLSGLVDGDDIRAEGANGDFDNRNAGRNKSVNGSGLVLAGNDANNYSLDTSKEVAKADITPKVVTATGSAKDKSYDGKTVAAVGGLALHGVVAGDKVAIVGDTGSFDNSNAGTNKPVNGEGLSLAGADAGNYILDTSAVVAHADVRPAYNPSALVADATGVNGTAQATKDAGKVVGDQVVAKTEAPALIVGLPATPTQRGDAIDIADGALSTSVLRMDGKASLGLNDAREEREQRNTLVVFRSDRPEALDNRGTFHVVDRGNAIELEGTPTLTNKTPDLKGKGSDWKNGTVVRADGAVTEYRVRILNDGTLVVIVPNGVDDSDEIAASYGLAVAKKQLGIGVKAVKAVVIEARNGRGASNA</sequence>
<dbReference type="InterPro" id="IPR012334">
    <property type="entry name" value="Pectin_lyas_fold"/>
</dbReference>
<protein>
    <submittedName>
        <fullName evidence="6">Filamentous hemagglutinin N-terminal domain-containing protein</fullName>
    </submittedName>
</protein>
<dbReference type="InterPro" id="IPR041248">
    <property type="entry name" value="YDG"/>
</dbReference>
<dbReference type="PANTHER" id="PTHR12338:SF8">
    <property type="entry name" value="HEME_HEMOPEXIN-BINDING PROTEIN"/>
    <property type="match status" value="1"/>
</dbReference>
<evidence type="ECO:0000256" key="2">
    <source>
        <dbReference type="ARBA" id="ARBA00022525"/>
    </source>
</evidence>
<dbReference type="Pfam" id="PF13018">
    <property type="entry name" value="ESPR"/>
    <property type="match status" value="1"/>
</dbReference>
<dbReference type="SUPFAM" id="SSF51126">
    <property type="entry name" value="Pectin lyase-like"/>
    <property type="match status" value="1"/>
</dbReference>
<feature type="domain" description="Filamentous haemagglutinin FhaB/tRNA nuclease CdiA-like TPS" evidence="5">
    <location>
        <begin position="57"/>
        <end position="170"/>
    </location>
</feature>
<dbReference type="SMART" id="SM00912">
    <property type="entry name" value="Haemagg_act"/>
    <property type="match status" value="1"/>
</dbReference>
<dbReference type="PANTHER" id="PTHR12338">
    <property type="entry name" value="AUTOTRANSPORTER"/>
    <property type="match status" value="1"/>
</dbReference>
<feature type="region of interest" description="Disordered" evidence="4">
    <location>
        <begin position="1703"/>
        <end position="1722"/>
    </location>
</feature>
<proteinExistence type="predicted"/>
<keyword evidence="2" id="KW-0964">Secreted</keyword>
<dbReference type="InterPro" id="IPR011050">
    <property type="entry name" value="Pectin_lyase_fold/virulence"/>
</dbReference>
<evidence type="ECO:0000259" key="5">
    <source>
        <dbReference type="SMART" id="SM00912"/>
    </source>
</evidence>
<dbReference type="Pfam" id="PF05860">
    <property type="entry name" value="TPS"/>
    <property type="match status" value="1"/>
</dbReference>
<evidence type="ECO:0000256" key="3">
    <source>
        <dbReference type="ARBA" id="ARBA00022729"/>
    </source>
</evidence>
<dbReference type="Gene3D" id="2.160.20.10">
    <property type="entry name" value="Single-stranded right-handed beta-helix, Pectin lyase-like"/>
    <property type="match status" value="1"/>
</dbReference>
<name>A0A3S9NEF2_9BURK</name>